<gene>
    <name evidence="8" type="ordered locus">Theco_2867</name>
</gene>
<dbReference type="InterPro" id="IPR002528">
    <property type="entry name" value="MATE_fam"/>
</dbReference>
<dbReference type="InterPro" id="IPR052031">
    <property type="entry name" value="Membrane_Transporter-Flippase"/>
</dbReference>
<feature type="transmembrane region" description="Helical" evidence="7">
    <location>
        <begin position="106"/>
        <end position="126"/>
    </location>
</feature>
<dbReference type="Pfam" id="PF01554">
    <property type="entry name" value="MatE"/>
    <property type="match status" value="2"/>
</dbReference>
<keyword evidence="4 7" id="KW-0812">Transmembrane</keyword>
<dbReference type="GO" id="GO:0015297">
    <property type="term" value="F:antiporter activity"/>
    <property type="evidence" value="ECO:0007669"/>
    <property type="project" value="InterPro"/>
</dbReference>
<evidence type="ECO:0000256" key="2">
    <source>
        <dbReference type="ARBA" id="ARBA00022448"/>
    </source>
</evidence>
<evidence type="ECO:0000256" key="7">
    <source>
        <dbReference type="SAM" id="Phobius"/>
    </source>
</evidence>
<keyword evidence="2" id="KW-0813">Transport</keyword>
<dbReference type="OrthoDB" id="9776324at2"/>
<feature type="transmembrane region" description="Helical" evidence="7">
    <location>
        <begin position="173"/>
        <end position="191"/>
    </location>
</feature>
<proteinExistence type="predicted"/>
<protein>
    <submittedName>
        <fullName evidence="8">Putative efflux protein, MATE family</fullName>
    </submittedName>
</protein>
<organism evidence="8 9">
    <name type="scientific">Thermobacillus composti (strain DSM 18247 / JCM 13945 / KWC4)</name>
    <dbReference type="NCBI Taxonomy" id="717605"/>
    <lineage>
        <taxon>Bacteria</taxon>
        <taxon>Bacillati</taxon>
        <taxon>Bacillota</taxon>
        <taxon>Bacilli</taxon>
        <taxon>Bacillales</taxon>
        <taxon>Paenibacillaceae</taxon>
        <taxon>Thermobacillus</taxon>
    </lineage>
</organism>
<feature type="transmembrane region" description="Helical" evidence="7">
    <location>
        <begin position="203"/>
        <end position="225"/>
    </location>
</feature>
<evidence type="ECO:0000256" key="6">
    <source>
        <dbReference type="ARBA" id="ARBA00023136"/>
    </source>
</evidence>
<dbReference type="PIRSF" id="PIRSF006603">
    <property type="entry name" value="DinF"/>
    <property type="match status" value="1"/>
</dbReference>
<keyword evidence="5 7" id="KW-1133">Transmembrane helix</keyword>
<dbReference type="KEGG" id="tco:Theco_2867"/>
<evidence type="ECO:0000256" key="4">
    <source>
        <dbReference type="ARBA" id="ARBA00022692"/>
    </source>
</evidence>
<feature type="transmembrane region" description="Helical" evidence="7">
    <location>
        <begin position="428"/>
        <end position="448"/>
    </location>
</feature>
<keyword evidence="3" id="KW-1003">Cell membrane</keyword>
<feature type="transmembrane region" description="Helical" evidence="7">
    <location>
        <begin position="396"/>
        <end position="416"/>
    </location>
</feature>
<evidence type="ECO:0000256" key="5">
    <source>
        <dbReference type="ARBA" id="ARBA00022989"/>
    </source>
</evidence>
<feature type="transmembrane region" description="Helical" evidence="7">
    <location>
        <begin position="62"/>
        <end position="85"/>
    </location>
</feature>
<feature type="transmembrane region" description="Helical" evidence="7">
    <location>
        <begin position="21"/>
        <end position="42"/>
    </location>
</feature>
<feature type="transmembrane region" description="Helical" evidence="7">
    <location>
        <begin position="369"/>
        <end position="389"/>
    </location>
</feature>
<comment type="subcellular location">
    <subcellularLocation>
        <location evidence="1">Cell membrane</location>
        <topology evidence="1">Multi-pass membrane protein</topology>
    </subcellularLocation>
</comment>
<dbReference type="PANTHER" id="PTHR43549">
    <property type="entry name" value="MULTIDRUG RESISTANCE PROTEIN YPNP-RELATED"/>
    <property type="match status" value="1"/>
</dbReference>
<dbReference type="HOGENOM" id="CLU_012893_5_0_9"/>
<evidence type="ECO:0000256" key="1">
    <source>
        <dbReference type="ARBA" id="ARBA00004651"/>
    </source>
</evidence>
<keyword evidence="6 7" id="KW-0472">Membrane</keyword>
<feature type="transmembrane region" description="Helical" evidence="7">
    <location>
        <begin position="296"/>
        <end position="317"/>
    </location>
</feature>
<sequence>MPTSRSKAAAPSLTEGPIAKTLFVFSLPILLGNVLQTLNGSINSIWVGRLLGETALAATSNANFLMFFLISAIFGISMASVILLGQNLGAQRIQEAKKVVGTSTSFFFILSIITGVLGILFSPLILELLNTPEEAMDMAVIYTRIMFAGTPFMFGFNLIMAVMRGAGDSKTPFYFLLLSTVLDIGLNPLLIRGYGPFPEMGIAGSATAALIAQFVSLILLLAYLYGKQYFLRITRDELHLLRMNWRIVKLTIQKGIPMGLNMVIVSLSNLLLIHIVNGYGTEATAAFGIANQISSYVQMPALAIGGAATSMAAQNIGARRWDRVGRITGVGIGFNVMLTGALVLILLLFNRETVSLFLSGDAGAIEIGMHINNLTLWSFIIFGIFNVMAGVVRSAGAVMVPMIISFIALMIIRIPLASVLGNYYGLDAVWWSFPASFAMAALLNALYYKFGGWRKAKLLEQASGASPA</sequence>
<evidence type="ECO:0000256" key="3">
    <source>
        <dbReference type="ARBA" id="ARBA00022475"/>
    </source>
</evidence>
<accession>L0EGZ1</accession>
<dbReference type="Proteomes" id="UP000010795">
    <property type="component" value="Chromosome"/>
</dbReference>
<dbReference type="STRING" id="717605.Theco_2867"/>
<evidence type="ECO:0000313" key="8">
    <source>
        <dbReference type="EMBL" id="AGA58951.1"/>
    </source>
</evidence>
<evidence type="ECO:0000313" key="9">
    <source>
        <dbReference type="Proteomes" id="UP000010795"/>
    </source>
</evidence>
<dbReference type="EMBL" id="CP003255">
    <property type="protein sequence ID" value="AGA58951.1"/>
    <property type="molecule type" value="Genomic_DNA"/>
</dbReference>
<feature type="transmembrane region" description="Helical" evidence="7">
    <location>
        <begin position="256"/>
        <end position="276"/>
    </location>
</feature>
<dbReference type="GO" id="GO:0042910">
    <property type="term" value="F:xenobiotic transmembrane transporter activity"/>
    <property type="evidence" value="ECO:0007669"/>
    <property type="project" value="InterPro"/>
</dbReference>
<reference evidence="9" key="1">
    <citation type="submission" date="2012-01" db="EMBL/GenBank/DDBJ databases">
        <title>Complete sequence of chromosome of Thermobacillus composti KWC4.</title>
        <authorList>
            <person name="Lucas S."/>
            <person name="Han J."/>
            <person name="Lapidus A."/>
            <person name="Cheng J.-F."/>
            <person name="Goodwin L."/>
            <person name="Pitluck S."/>
            <person name="Peters L."/>
            <person name="Ovchinnikova G."/>
            <person name="Teshima H."/>
            <person name="Detter J.C."/>
            <person name="Han C."/>
            <person name="Tapia R."/>
            <person name="Land M."/>
            <person name="Hauser L."/>
            <person name="Kyrpides N."/>
            <person name="Ivanova N."/>
            <person name="Pagani I."/>
            <person name="Anderson I."/>
            <person name="Woyke T."/>
        </authorList>
    </citation>
    <scope>NUCLEOTIDE SEQUENCE [LARGE SCALE GENOMIC DNA]</scope>
    <source>
        <strain evidence="9">DSM 18247 / JCM 13945 / KWC4</strain>
    </source>
</reference>
<dbReference type="InterPro" id="IPR048279">
    <property type="entry name" value="MdtK-like"/>
</dbReference>
<dbReference type="GO" id="GO:0005886">
    <property type="term" value="C:plasma membrane"/>
    <property type="evidence" value="ECO:0007669"/>
    <property type="project" value="UniProtKB-SubCell"/>
</dbReference>
<keyword evidence="9" id="KW-1185">Reference proteome</keyword>
<dbReference type="eggNOG" id="COG0534">
    <property type="taxonomic scope" value="Bacteria"/>
</dbReference>
<dbReference type="CDD" id="cd13138">
    <property type="entry name" value="MATE_yoeA_like"/>
    <property type="match status" value="1"/>
</dbReference>
<dbReference type="RefSeq" id="WP_015255690.1">
    <property type="nucleotide sequence ID" value="NC_019897.1"/>
</dbReference>
<dbReference type="PANTHER" id="PTHR43549:SF3">
    <property type="entry name" value="MULTIDRUG RESISTANCE PROTEIN YPNP-RELATED"/>
    <property type="match status" value="1"/>
</dbReference>
<dbReference type="NCBIfam" id="TIGR00797">
    <property type="entry name" value="matE"/>
    <property type="match status" value="1"/>
</dbReference>
<feature type="transmembrane region" description="Helical" evidence="7">
    <location>
        <begin position="329"/>
        <end position="349"/>
    </location>
</feature>
<feature type="transmembrane region" description="Helical" evidence="7">
    <location>
        <begin position="138"/>
        <end position="161"/>
    </location>
</feature>
<name>L0EGZ1_THECK</name>
<dbReference type="AlphaFoldDB" id="L0EGZ1"/>